<sequence>MTSNVSGRKNVICLSDTAHKIINILYKDRDSNLETEKLRIVLTAADIIKEDIQKMAYDHTTYPATNYMKSGGENLIPNTLATFTPRLRRNCVAINHAIISAVRPKSFLSPLQIGLALTLHRFYGSKHLINIVFSMGACASYYEASVYINALINAGSPNVSEEAFIQHIFDNADVNVRTLDGLNTVHEMGEYGVLCQLLALKPM</sequence>
<protein>
    <submittedName>
        <fullName evidence="1">Uncharacterized protein</fullName>
    </submittedName>
</protein>
<gene>
    <name evidence="1" type="ORF">PR048_006733</name>
</gene>
<keyword evidence="2" id="KW-1185">Reference proteome</keyword>
<organism evidence="1 2">
    <name type="scientific">Dryococelus australis</name>
    <dbReference type="NCBI Taxonomy" id="614101"/>
    <lineage>
        <taxon>Eukaryota</taxon>
        <taxon>Metazoa</taxon>
        <taxon>Ecdysozoa</taxon>
        <taxon>Arthropoda</taxon>
        <taxon>Hexapoda</taxon>
        <taxon>Insecta</taxon>
        <taxon>Pterygota</taxon>
        <taxon>Neoptera</taxon>
        <taxon>Polyneoptera</taxon>
        <taxon>Phasmatodea</taxon>
        <taxon>Verophasmatodea</taxon>
        <taxon>Anareolatae</taxon>
        <taxon>Phasmatidae</taxon>
        <taxon>Eurycanthinae</taxon>
        <taxon>Dryococelus</taxon>
    </lineage>
</organism>
<dbReference type="Proteomes" id="UP001159363">
    <property type="component" value="Chromosome 2"/>
</dbReference>
<dbReference type="EMBL" id="JARBHB010000002">
    <property type="protein sequence ID" value="KAJ8894123.1"/>
    <property type="molecule type" value="Genomic_DNA"/>
</dbReference>
<name>A0ABQ9IBS4_9NEOP</name>
<comment type="caution">
    <text evidence="1">The sequence shown here is derived from an EMBL/GenBank/DDBJ whole genome shotgun (WGS) entry which is preliminary data.</text>
</comment>
<evidence type="ECO:0000313" key="2">
    <source>
        <dbReference type="Proteomes" id="UP001159363"/>
    </source>
</evidence>
<accession>A0ABQ9IBS4</accession>
<evidence type="ECO:0000313" key="1">
    <source>
        <dbReference type="EMBL" id="KAJ8894123.1"/>
    </source>
</evidence>
<proteinExistence type="predicted"/>
<reference evidence="1 2" key="1">
    <citation type="submission" date="2023-02" db="EMBL/GenBank/DDBJ databases">
        <title>LHISI_Scaffold_Assembly.</title>
        <authorList>
            <person name="Stuart O.P."/>
            <person name="Cleave R."/>
            <person name="Magrath M.J.L."/>
            <person name="Mikheyev A.S."/>
        </authorList>
    </citation>
    <scope>NUCLEOTIDE SEQUENCE [LARGE SCALE GENOMIC DNA]</scope>
    <source>
        <strain evidence="1">Daus_M_001</strain>
        <tissue evidence="1">Leg muscle</tissue>
    </source>
</reference>